<evidence type="ECO:0000313" key="3">
    <source>
        <dbReference type="Proteomes" id="UP000011058"/>
    </source>
</evidence>
<dbReference type="HOGENOM" id="CLU_052330_0_0_10"/>
<keyword evidence="3" id="KW-1185">Reference proteome</keyword>
<dbReference type="AlphaFoldDB" id="I0KFS4"/>
<feature type="chain" id="PRO_5003630724" description="Protease B" evidence="1">
    <location>
        <begin position="20"/>
        <end position="272"/>
    </location>
</feature>
<dbReference type="PATRIC" id="fig|1166018.3.peg.1950"/>
<dbReference type="OrthoDB" id="785995at2"/>
<dbReference type="STRING" id="1166018.FAES_4978"/>
<evidence type="ECO:0000256" key="1">
    <source>
        <dbReference type="SAM" id="SignalP"/>
    </source>
</evidence>
<accession>I0KFS4</accession>
<sequence length="272" mass="29354">MKRLSFYLSALVAGSVLYACQPAAPETAKPANSQDIPEAVTAKVRAMGFSTYNIQRVDDGYVVENDIFLGEKELDRGSQQQLMRIGGEEQYRTTQIVNNLPRTITVSVASNLADVYDAAVQEAVDRYNAENLSVRFKKVNSGGMIHFLASPANAQYLASAGFPSGGQPHNFVRINDTFLGDENNATRVAYIGSICAHEMGHCIGFRHTDYMDRSYSCGGAVANEGASTVGAVLIPGTPATADPNSWMLACIGNNVNRPFNANDRTALKALYP</sequence>
<reference evidence="2 3" key="1">
    <citation type="journal article" date="2012" name="J. Bacteriol.">
        <title>Genome Sequence of Fibrella aestuarina BUZ 2T, a Filamentous Marine Bacterium.</title>
        <authorList>
            <person name="Filippini M."/>
            <person name="Qi W."/>
            <person name="Blom J."/>
            <person name="Goesmann A."/>
            <person name="Smits T.H."/>
            <person name="Bagheri H.C."/>
        </authorList>
    </citation>
    <scope>NUCLEOTIDE SEQUENCE [LARGE SCALE GENOMIC DNA]</scope>
    <source>
        <strain evidence="3">BUZ 2T</strain>
    </source>
</reference>
<dbReference type="PROSITE" id="PS51257">
    <property type="entry name" value="PROKAR_LIPOPROTEIN"/>
    <property type="match status" value="1"/>
</dbReference>
<name>I0KFS4_9BACT</name>
<dbReference type="InterPro" id="IPR024079">
    <property type="entry name" value="MetalloPept_cat_dom_sf"/>
</dbReference>
<dbReference type="RefSeq" id="WP_015334076.1">
    <property type="nucleotide sequence ID" value="NC_020054.1"/>
</dbReference>
<evidence type="ECO:0000313" key="2">
    <source>
        <dbReference type="EMBL" id="CCH02977.1"/>
    </source>
</evidence>
<keyword evidence="1" id="KW-0732">Signal</keyword>
<dbReference type="KEGG" id="fae:FAES_4978"/>
<organism evidence="2 3">
    <name type="scientific">Fibrella aestuarina BUZ 2</name>
    <dbReference type="NCBI Taxonomy" id="1166018"/>
    <lineage>
        <taxon>Bacteria</taxon>
        <taxon>Pseudomonadati</taxon>
        <taxon>Bacteroidota</taxon>
        <taxon>Cytophagia</taxon>
        <taxon>Cytophagales</taxon>
        <taxon>Spirosomataceae</taxon>
        <taxon>Fibrella</taxon>
    </lineage>
</organism>
<dbReference type="Proteomes" id="UP000011058">
    <property type="component" value="Chromosome"/>
</dbReference>
<dbReference type="Gene3D" id="3.40.390.10">
    <property type="entry name" value="Collagenase (Catalytic Domain)"/>
    <property type="match status" value="1"/>
</dbReference>
<gene>
    <name evidence="2" type="ORF">FAES_4978</name>
</gene>
<dbReference type="Pfam" id="PF12388">
    <property type="entry name" value="Peptidase_M57"/>
    <property type="match status" value="1"/>
</dbReference>
<dbReference type="SUPFAM" id="SSF55486">
    <property type="entry name" value="Metalloproteases ('zincins'), catalytic domain"/>
    <property type="match status" value="1"/>
</dbReference>
<evidence type="ECO:0008006" key="4">
    <source>
        <dbReference type="Google" id="ProtNLM"/>
    </source>
</evidence>
<dbReference type="GO" id="GO:0008237">
    <property type="term" value="F:metallopeptidase activity"/>
    <property type="evidence" value="ECO:0007669"/>
    <property type="project" value="InterPro"/>
</dbReference>
<dbReference type="EMBL" id="HE796683">
    <property type="protein sequence ID" value="CCH02977.1"/>
    <property type="molecule type" value="Genomic_DNA"/>
</dbReference>
<proteinExistence type="predicted"/>
<protein>
    <recommendedName>
        <fullName evidence="4">Protease B</fullName>
    </recommendedName>
</protein>
<feature type="signal peptide" evidence="1">
    <location>
        <begin position="1"/>
        <end position="19"/>
    </location>
</feature>
<dbReference type="eggNOG" id="COG5549">
    <property type="taxonomic scope" value="Bacteria"/>
</dbReference>
<dbReference type="InterPro" id="IPR024653">
    <property type="entry name" value="Peptidase_M10/M27/M57"/>
</dbReference>